<gene>
    <name evidence="1" type="ORF">PHMEG_00027692</name>
</gene>
<dbReference type="Proteomes" id="UP000198211">
    <property type="component" value="Unassembled WGS sequence"/>
</dbReference>
<evidence type="ECO:0000313" key="2">
    <source>
        <dbReference type="Proteomes" id="UP000198211"/>
    </source>
</evidence>
<protein>
    <submittedName>
        <fullName evidence="1">Uncharacterized protein</fullName>
    </submittedName>
</protein>
<dbReference type="EMBL" id="NBNE01007175">
    <property type="protein sequence ID" value="OWZ01000.1"/>
    <property type="molecule type" value="Genomic_DNA"/>
</dbReference>
<comment type="caution">
    <text evidence="1">The sequence shown here is derived from an EMBL/GenBank/DDBJ whole genome shotgun (WGS) entry which is preliminary data.</text>
</comment>
<name>A0A225V990_9STRA</name>
<accession>A0A225V990</accession>
<reference evidence="2" key="1">
    <citation type="submission" date="2017-03" db="EMBL/GenBank/DDBJ databases">
        <title>Phytopthora megakarya and P. palmivora, two closely related causual agents of cacao black pod achieved similar genome size and gene model numbers by different mechanisms.</title>
        <authorList>
            <person name="Ali S."/>
            <person name="Shao J."/>
            <person name="Larry D.J."/>
            <person name="Kronmiller B."/>
            <person name="Shen D."/>
            <person name="Strem M.D."/>
            <person name="Melnick R.L."/>
            <person name="Guiltinan M.J."/>
            <person name="Tyler B.M."/>
            <person name="Meinhardt L.W."/>
            <person name="Bailey B.A."/>
        </authorList>
    </citation>
    <scope>NUCLEOTIDE SEQUENCE [LARGE SCALE GENOMIC DNA]</scope>
    <source>
        <strain evidence="2">zdho120</strain>
    </source>
</reference>
<organism evidence="1 2">
    <name type="scientific">Phytophthora megakarya</name>
    <dbReference type="NCBI Taxonomy" id="4795"/>
    <lineage>
        <taxon>Eukaryota</taxon>
        <taxon>Sar</taxon>
        <taxon>Stramenopiles</taxon>
        <taxon>Oomycota</taxon>
        <taxon>Peronosporomycetes</taxon>
        <taxon>Peronosporales</taxon>
        <taxon>Peronosporaceae</taxon>
        <taxon>Phytophthora</taxon>
    </lineage>
</organism>
<sequence>MKTKSTHALVSRRHVRLLEQRRSWARREHEDAARTDVEHQWIVKTQRVDRTRVWWSCDADGDATPQDITCWSKSSRPYTTTSMEVTITRAGDGCPSLTTTAPSMPARSWKTLMVGMACNR</sequence>
<dbReference type="OrthoDB" id="10641676at2759"/>
<evidence type="ECO:0000313" key="1">
    <source>
        <dbReference type="EMBL" id="OWZ01000.1"/>
    </source>
</evidence>
<keyword evidence="2" id="KW-1185">Reference proteome</keyword>
<dbReference type="AlphaFoldDB" id="A0A225V990"/>
<proteinExistence type="predicted"/>